<feature type="transmembrane region" description="Helical" evidence="1">
    <location>
        <begin position="68"/>
        <end position="90"/>
    </location>
</feature>
<evidence type="ECO:0000259" key="2">
    <source>
        <dbReference type="Pfam" id="PF00892"/>
    </source>
</evidence>
<evidence type="ECO:0000256" key="1">
    <source>
        <dbReference type="SAM" id="Phobius"/>
    </source>
</evidence>
<accession>A0A238KLR7</accession>
<dbReference type="AlphaFoldDB" id="A0A238KLR7"/>
<reference evidence="3 4" key="1">
    <citation type="submission" date="2017-05" db="EMBL/GenBank/DDBJ databases">
        <authorList>
            <person name="Song R."/>
            <person name="Chenine A.L."/>
            <person name="Ruprecht R.M."/>
        </authorList>
    </citation>
    <scope>NUCLEOTIDE SEQUENCE [LARGE SCALE GENOMIC DNA]</scope>
    <source>
        <strain evidence="3 4">CECT 8663</strain>
    </source>
</reference>
<protein>
    <submittedName>
        <fullName evidence="3">EamA-like transporter family protein</fullName>
    </submittedName>
</protein>
<feature type="transmembrane region" description="Helical" evidence="1">
    <location>
        <begin position="254"/>
        <end position="275"/>
    </location>
</feature>
<evidence type="ECO:0000313" key="3">
    <source>
        <dbReference type="EMBL" id="SMX42966.1"/>
    </source>
</evidence>
<organism evidence="3 4">
    <name type="scientific">Pelagimonas varians</name>
    <dbReference type="NCBI Taxonomy" id="696760"/>
    <lineage>
        <taxon>Bacteria</taxon>
        <taxon>Pseudomonadati</taxon>
        <taxon>Pseudomonadota</taxon>
        <taxon>Alphaproteobacteria</taxon>
        <taxon>Rhodobacterales</taxon>
        <taxon>Roseobacteraceae</taxon>
        <taxon>Pelagimonas</taxon>
    </lineage>
</organism>
<dbReference type="EMBL" id="FXYH01000008">
    <property type="protein sequence ID" value="SMX42966.1"/>
    <property type="molecule type" value="Genomic_DNA"/>
</dbReference>
<feature type="transmembrane region" description="Helical" evidence="1">
    <location>
        <begin position="110"/>
        <end position="139"/>
    </location>
</feature>
<feature type="transmembrane region" description="Helical" evidence="1">
    <location>
        <begin position="226"/>
        <end position="248"/>
    </location>
</feature>
<dbReference type="SUPFAM" id="SSF103481">
    <property type="entry name" value="Multidrug resistance efflux transporter EmrE"/>
    <property type="match status" value="2"/>
</dbReference>
<keyword evidence="4" id="KW-1185">Reference proteome</keyword>
<dbReference type="Proteomes" id="UP000220836">
    <property type="component" value="Unassembled WGS sequence"/>
</dbReference>
<dbReference type="InterPro" id="IPR000620">
    <property type="entry name" value="EamA_dom"/>
</dbReference>
<dbReference type="GO" id="GO:0016020">
    <property type="term" value="C:membrane"/>
    <property type="evidence" value="ECO:0007669"/>
    <property type="project" value="InterPro"/>
</dbReference>
<keyword evidence="1" id="KW-0472">Membrane</keyword>
<feature type="transmembrane region" description="Helical" evidence="1">
    <location>
        <begin position="35"/>
        <end position="56"/>
    </location>
</feature>
<feature type="transmembrane region" description="Helical" evidence="1">
    <location>
        <begin position="282"/>
        <end position="300"/>
    </location>
</feature>
<sequence length="301" mass="32415">MELWIPITIAAAFLQNVRSTLQKHLKGVMGTTGATFVRFGFGVPFALLYWGILIWGFGYDVPTLSPEFAIWLGIGAMAQIAATFLLVHLFSLRNFAVGNAYSRTEPMQTAIFAFVLFGTQFTVGAIVAICIAVVGVMLISVSHTKITIRNLVLSMTSRTAMIGIGAGTLFGLAAIGFQTAARSVGSDIFVVQAATTLVIGISFQTTVMLLFMLFKDQSELLRIRRAWKPALAVGFVGATATFGWFAAFTLQQAALVKVVAQIEMLFSFGSSIFIFKEVINRTEIVGCALIVGSIICLVLVA</sequence>
<feature type="transmembrane region" description="Helical" evidence="1">
    <location>
        <begin position="160"/>
        <end position="177"/>
    </location>
</feature>
<name>A0A238KLR7_9RHOB</name>
<gene>
    <name evidence="3" type="ORF">PEV8663_02554</name>
</gene>
<feature type="transmembrane region" description="Helical" evidence="1">
    <location>
        <begin position="189"/>
        <end position="214"/>
    </location>
</feature>
<dbReference type="RefSeq" id="WP_097805032.1">
    <property type="nucleotide sequence ID" value="NZ_FXYH01000008.1"/>
</dbReference>
<dbReference type="InterPro" id="IPR037185">
    <property type="entry name" value="EmrE-like"/>
</dbReference>
<proteinExistence type="predicted"/>
<dbReference type="Pfam" id="PF00892">
    <property type="entry name" value="EamA"/>
    <property type="match status" value="1"/>
</dbReference>
<dbReference type="OrthoDB" id="5243804at2"/>
<keyword evidence="1" id="KW-0812">Transmembrane</keyword>
<feature type="domain" description="EamA" evidence="2">
    <location>
        <begin position="162"/>
        <end position="298"/>
    </location>
</feature>
<keyword evidence="1" id="KW-1133">Transmembrane helix</keyword>
<evidence type="ECO:0000313" key="4">
    <source>
        <dbReference type="Proteomes" id="UP000220836"/>
    </source>
</evidence>